<dbReference type="PANTHER" id="PTHR46558">
    <property type="entry name" value="TRACRIPTIONAL REGULATORY PROTEIN-RELATED-RELATED"/>
    <property type="match status" value="1"/>
</dbReference>
<dbReference type="PANTHER" id="PTHR46558:SF4">
    <property type="entry name" value="DNA-BIDING PHAGE PROTEIN"/>
    <property type="match status" value="1"/>
</dbReference>
<reference evidence="3" key="1">
    <citation type="journal article" date="2021" name="PeerJ">
        <title>Extensive microbial diversity within the chicken gut microbiome revealed by metagenomics and culture.</title>
        <authorList>
            <person name="Gilroy R."/>
            <person name="Ravi A."/>
            <person name="Getino M."/>
            <person name="Pursley I."/>
            <person name="Horton D.L."/>
            <person name="Alikhan N.F."/>
            <person name="Baker D."/>
            <person name="Gharbi K."/>
            <person name="Hall N."/>
            <person name="Watson M."/>
            <person name="Adriaenssens E.M."/>
            <person name="Foster-Nyarko E."/>
            <person name="Jarju S."/>
            <person name="Secka A."/>
            <person name="Antonio M."/>
            <person name="Oren A."/>
            <person name="Chaudhuri R.R."/>
            <person name="La Ragione R."/>
            <person name="Hildebrand F."/>
            <person name="Pallen M.J."/>
        </authorList>
    </citation>
    <scope>NUCLEOTIDE SEQUENCE</scope>
    <source>
        <strain evidence="3">5790</strain>
    </source>
</reference>
<evidence type="ECO:0000256" key="1">
    <source>
        <dbReference type="ARBA" id="ARBA00023125"/>
    </source>
</evidence>
<dbReference type="SUPFAM" id="SSF47413">
    <property type="entry name" value="lambda repressor-like DNA-binding domains"/>
    <property type="match status" value="1"/>
</dbReference>
<dbReference type="SMART" id="SM00530">
    <property type="entry name" value="HTH_XRE"/>
    <property type="match status" value="1"/>
</dbReference>
<evidence type="ECO:0000259" key="2">
    <source>
        <dbReference type="PROSITE" id="PS50943"/>
    </source>
</evidence>
<dbReference type="Pfam" id="PF01381">
    <property type="entry name" value="HTH_3"/>
    <property type="match status" value="1"/>
</dbReference>
<dbReference type="Proteomes" id="UP000824162">
    <property type="component" value="Unassembled WGS sequence"/>
</dbReference>
<feature type="domain" description="HTH cro/C1-type" evidence="2">
    <location>
        <begin position="13"/>
        <end position="67"/>
    </location>
</feature>
<protein>
    <submittedName>
        <fullName evidence="3">Helix-turn-helix transcriptional regulator</fullName>
    </submittedName>
</protein>
<dbReference type="CDD" id="cd00093">
    <property type="entry name" value="HTH_XRE"/>
    <property type="match status" value="1"/>
</dbReference>
<organism evidence="3 4">
    <name type="scientific">Candidatus Monoglobus merdigallinarum</name>
    <dbReference type="NCBI Taxonomy" id="2838698"/>
    <lineage>
        <taxon>Bacteria</taxon>
        <taxon>Bacillati</taxon>
        <taxon>Bacillota</taxon>
        <taxon>Clostridia</taxon>
        <taxon>Monoglobales</taxon>
        <taxon>Monoglobaceae</taxon>
        <taxon>Monoglobus</taxon>
    </lineage>
</organism>
<dbReference type="EMBL" id="DXIJ01000127">
    <property type="protein sequence ID" value="HIV86344.1"/>
    <property type="molecule type" value="Genomic_DNA"/>
</dbReference>
<reference evidence="3" key="2">
    <citation type="submission" date="2021-04" db="EMBL/GenBank/DDBJ databases">
        <authorList>
            <person name="Gilroy R."/>
        </authorList>
    </citation>
    <scope>NUCLEOTIDE SEQUENCE</scope>
    <source>
        <strain evidence="3">5790</strain>
    </source>
</reference>
<dbReference type="GO" id="GO:0003677">
    <property type="term" value="F:DNA binding"/>
    <property type="evidence" value="ECO:0007669"/>
    <property type="project" value="UniProtKB-KW"/>
</dbReference>
<gene>
    <name evidence="3" type="ORF">H9900_06010</name>
</gene>
<name>A0A9D1TMN0_9FIRM</name>
<evidence type="ECO:0000313" key="3">
    <source>
        <dbReference type="EMBL" id="HIV86344.1"/>
    </source>
</evidence>
<sequence length="112" mass="13088">MNNPDYLSIGSRIRRQRELLGYTREFLAEQLAVSTNFCRDIEIGAKGMSLKTLINISMILNISTDYILFGQENENSFEPIINMLKSCNKTELKYLTEIIKYYVMSHRKKQLN</sequence>
<keyword evidence="1" id="KW-0238">DNA-binding</keyword>
<accession>A0A9D1TMN0</accession>
<dbReference type="PROSITE" id="PS50943">
    <property type="entry name" value="HTH_CROC1"/>
    <property type="match status" value="1"/>
</dbReference>
<comment type="caution">
    <text evidence="3">The sequence shown here is derived from an EMBL/GenBank/DDBJ whole genome shotgun (WGS) entry which is preliminary data.</text>
</comment>
<dbReference type="AlphaFoldDB" id="A0A9D1TMN0"/>
<proteinExistence type="predicted"/>
<evidence type="ECO:0000313" key="4">
    <source>
        <dbReference type="Proteomes" id="UP000824162"/>
    </source>
</evidence>
<dbReference type="InterPro" id="IPR001387">
    <property type="entry name" value="Cro/C1-type_HTH"/>
</dbReference>
<dbReference type="Gene3D" id="1.10.260.40">
    <property type="entry name" value="lambda repressor-like DNA-binding domains"/>
    <property type="match status" value="1"/>
</dbReference>
<dbReference type="InterPro" id="IPR010982">
    <property type="entry name" value="Lambda_DNA-bd_dom_sf"/>
</dbReference>